<evidence type="ECO:0008006" key="4">
    <source>
        <dbReference type="Google" id="ProtNLM"/>
    </source>
</evidence>
<evidence type="ECO:0000256" key="1">
    <source>
        <dbReference type="SAM" id="MobiDB-lite"/>
    </source>
</evidence>
<feature type="compositionally biased region" description="Polar residues" evidence="1">
    <location>
        <begin position="62"/>
        <end position="76"/>
    </location>
</feature>
<proteinExistence type="predicted"/>
<gene>
    <name evidence="2" type="ORF">BLNAU_22589</name>
</gene>
<accession>A0ABQ9WT31</accession>
<comment type="caution">
    <text evidence="2">The sequence shown here is derived from an EMBL/GenBank/DDBJ whole genome shotgun (WGS) entry which is preliminary data.</text>
</comment>
<reference evidence="2 3" key="1">
    <citation type="journal article" date="2022" name="bioRxiv">
        <title>Genomics of Preaxostyla Flagellates Illuminates Evolutionary Transitions and the Path Towards Mitochondrial Loss.</title>
        <authorList>
            <person name="Novak L.V.F."/>
            <person name="Treitli S.C."/>
            <person name="Pyrih J."/>
            <person name="Halakuc P."/>
            <person name="Pipaliya S.V."/>
            <person name="Vacek V."/>
            <person name="Brzon O."/>
            <person name="Soukal P."/>
            <person name="Eme L."/>
            <person name="Dacks J.B."/>
            <person name="Karnkowska A."/>
            <person name="Elias M."/>
            <person name="Hampl V."/>
        </authorList>
    </citation>
    <scope>NUCLEOTIDE SEQUENCE [LARGE SCALE GENOMIC DNA]</scope>
    <source>
        <strain evidence="2">NAU3</strain>
        <tissue evidence="2">Gut</tissue>
    </source>
</reference>
<feature type="region of interest" description="Disordered" evidence="1">
    <location>
        <begin position="50"/>
        <end position="76"/>
    </location>
</feature>
<keyword evidence="3" id="KW-1185">Reference proteome</keyword>
<evidence type="ECO:0000313" key="2">
    <source>
        <dbReference type="EMBL" id="KAK2942478.1"/>
    </source>
</evidence>
<dbReference type="EMBL" id="JARBJD010000405">
    <property type="protein sequence ID" value="KAK2942478.1"/>
    <property type="molecule type" value="Genomic_DNA"/>
</dbReference>
<protein>
    <recommendedName>
        <fullName evidence="4">MATH domain-containing protein</fullName>
    </recommendedName>
</protein>
<feature type="region of interest" description="Disordered" evidence="1">
    <location>
        <begin position="1"/>
        <end position="33"/>
    </location>
</feature>
<dbReference type="Proteomes" id="UP001281761">
    <property type="component" value="Unassembled WGS sequence"/>
</dbReference>
<name>A0ABQ9WT31_9EUKA</name>
<evidence type="ECO:0000313" key="3">
    <source>
        <dbReference type="Proteomes" id="UP001281761"/>
    </source>
</evidence>
<organism evidence="2 3">
    <name type="scientific">Blattamonas nauphoetae</name>
    <dbReference type="NCBI Taxonomy" id="2049346"/>
    <lineage>
        <taxon>Eukaryota</taxon>
        <taxon>Metamonada</taxon>
        <taxon>Preaxostyla</taxon>
        <taxon>Oxymonadida</taxon>
        <taxon>Blattamonas</taxon>
    </lineage>
</organism>
<feature type="compositionally biased region" description="Basic and acidic residues" evidence="1">
    <location>
        <begin position="1"/>
        <end position="32"/>
    </location>
</feature>
<sequence length="529" mass="60003">MKLKQELHSKEEKLKKAERELEVEKKSRKMDQETIQQLEMELAELRSNQTRPHLQPAPHSSGVRSNAALTSSEARQGTVERSQIGAVVIELFDQTKWTVSENVFTKSREWYASLVSFEFGAVVARLSLTIRKGPSLWFTVGLISSKLSNQLLTEYLPTLKGGAGWELHATCLYTMQNGYDTSNGDACLGGREGQRVVIEADGREGKRTLTLSRDGMTQHVSFTDIPVPLRFAVNINNVNDAVEIESLEIVSEPQMVGETLPCSTDCSPFLNWSEDKFDTDHERTVVYQSLVATLKLQHTFDHSLEAKAVKFLKSVTRKDITTASMEMFHYLIQRCSLRVNFALVKADILPQLIITLNPLDLSLTDFQKIHTCLIYAVLISFCLATPGSLANLEIEDDNEQQAVHEIVLKQVLAPSEQYICHLCMNRFSIINGEQSSEFVSLLARLLQRYPSFQHTMDIFLVMPVQELNAKCEETQQNWKNVQRMLRMEGIEDVFEEKLRNDRKSFIGAVVVATLFDWNNIQGMNLPTHL</sequence>